<keyword evidence="4" id="KW-0547">Nucleotide-binding</keyword>
<reference evidence="7" key="1">
    <citation type="submission" date="2025-08" db="UniProtKB">
        <authorList>
            <consortium name="RefSeq"/>
        </authorList>
    </citation>
    <scope>IDENTIFICATION</scope>
</reference>
<dbReference type="PANTHER" id="PTHR11782">
    <property type="entry name" value="ADENOSINE/GUANOSINE DIPHOSPHATASE"/>
    <property type="match status" value="1"/>
</dbReference>
<keyword evidence="4" id="KW-0067">ATP-binding</keyword>
<comment type="similarity">
    <text evidence="1">Belongs to the GDA1/CD39 NTPase family.</text>
</comment>
<sequence length="480" mass="53199">MGKFSTYRYLELKDDTSAAHINVRSRTIKHPRRLKKVFIFLIVLALFVTYFLDSYISSYFKSRKVQNGKWHGHIRLFAGQSQWLDGLAKSLGYESVFHHAVIIDAGSSGSRVLAYKFRVPFTVFGQANLDLVDEYFEQSKPGLSSYADDPDKGAETIVQLIKKAEFLTPPEKRRTTPLIVRATAGLRLLPADKAQQLIDAVARAISKLGYDVGPDGVKIMDGSDEGIFIWYTVNLLHNLMDGNTMAALDLGGGSTQITFQLSAADSPQYPAADQYVVPAGTNVTLYTHSYLNLGLLAARYGVFRQEAEDSETDEFRSVCVDPIVQREPWTYANKNYVVSGAARLAGTSRTAAYSACQRAVRRYVLRTLDWEPRRAPLGQVAAMSYFYDVAADAGLIDVMKGGKVSVKAYRTSAVRACSAANVEQPWACLDLVYVVSLLQDAYKISDDEPISLFKKVNGHEVSWALGLAYTTVMNKIVITP</sequence>
<keyword evidence="6" id="KW-1185">Reference proteome</keyword>
<keyword evidence="5" id="KW-0472">Membrane</keyword>
<keyword evidence="2" id="KW-0378">Hydrolase</keyword>
<dbReference type="AlphaFoldDB" id="A0A7E5WJK3"/>
<evidence type="ECO:0000313" key="6">
    <source>
        <dbReference type="Proteomes" id="UP000322000"/>
    </source>
</evidence>
<dbReference type="Pfam" id="PF01150">
    <property type="entry name" value="GDA1_CD39"/>
    <property type="match status" value="1"/>
</dbReference>
<accession>A0A7E5WJK3</accession>
<evidence type="ECO:0000256" key="3">
    <source>
        <dbReference type="PIRSR" id="PIRSR600407-1"/>
    </source>
</evidence>
<dbReference type="CDD" id="cd24046">
    <property type="entry name" value="ASKHA_NBD_NTPDase5-like"/>
    <property type="match status" value="1"/>
</dbReference>
<keyword evidence="5" id="KW-0812">Transmembrane</keyword>
<evidence type="ECO:0000313" key="7">
    <source>
        <dbReference type="RefSeq" id="XP_026740874.1"/>
    </source>
</evidence>
<name>A0A7E5WJK3_TRINI</name>
<dbReference type="InParanoid" id="A0A7E5WJK3"/>
<feature type="transmembrane region" description="Helical" evidence="5">
    <location>
        <begin position="34"/>
        <end position="52"/>
    </location>
</feature>
<dbReference type="PANTHER" id="PTHR11782:SF127">
    <property type="entry name" value="NTPASE, ISOFORM F"/>
    <property type="match status" value="1"/>
</dbReference>
<dbReference type="GeneID" id="113503203"/>
<proteinExistence type="inferred from homology"/>
<dbReference type="CTD" id="33495"/>
<dbReference type="Proteomes" id="UP000322000">
    <property type="component" value="Chromosome 18"/>
</dbReference>
<organism evidence="6 7">
    <name type="scientific">Trichoplusia ni</name>
    <name type="common">Cabbage looper</name>
    <dbReference type="NCBI Taxonomy" id="7111"/>
    <lineage>
        <taxon>Eukaryota</taxon>
        <taxon>Metazoa</taxon>
        <taxon>Ecdysozoa</taxon>
        <taxon>Arthropoda</taxon>
        <taxon>Hexapoda</taxon>
        <taxon>Insecta</taxon>
        <taxon>Pterygota</taxon>
        <taxon>Neoptera</taxon>
        <taxon>Endopterygota</taxon>
        <taxon>Lepidoptera</taxon>
        <taxon>Glossata</taxon>
        <taxon>Ditrysia</taxon>
        <taxon>Noctuoidea</taxon>
        <taxon>Noctuidae</taxon>
        <taxon>Plusiinae</taxon>
        <taxon>Trichoplusia</taxon>
    </lineage>
</organism>
<dbReference type="GO" id="GO:0016787">
    <property type="term" value="F:hydrolase activity"/>
    <property type="evidence" value="ECO:0007669"/>
    <property type="project" value="UniProtKB-KW"/>
</dbReference>
<dbReference type="GO" id="GO:0005524">
    <property type="term" value="F:ATP binding"/>
    <property type="evidence" value="ECO:0007669"/>
    <property type="project" value="UniProtKB-KW"/>
</dbReference>
<dbReference type="Gene3D" id="3.30.420.150">
    <property type="entry name" value="Exopolyphosphatase. Domain 2"/>
    <property type="match status" value="1"/>
</dbReference>
<keyword evidence="5" id="KW-1133">Transmembrane helix</keyword>
<feature type="active site" description="Proton acceptor" evidence="3">
    <location>
        <position position="225"/>
    </location>
</feature>
<evidence type="ECO:0000256" key="4">
    <source>
        <dbReference type="PIRSR" id="PIRSR600407-2"/>
    </source>
</evidence>
<feature type="binding site" evidence="4">
    <location>
        <begin position="252"/>
        <end position="256"/>
    </location>
    <ligand>
        <name>ATP</name>
        <dbReference type="ChEBI" id="CHEBI:30616"/>
    </ligand>
</feature>
<protein>
    <submittedName>
        <fullName evidence="7">Ectonucleoside triphosphate diphosphohydrolase 5 isoform X1</fullName>
    </submittedName>
</protein>
<gene>
    <name evidence="7" type="primary">LOC113503203</name>
</gene>
<dbReference type="RefSeq" id="XP_026740874.1">
    <property type="nucleotide sequence ID" value="XM_026885073.1"/>
</dbReference>
<dbReference type="OrthoDB" id="6372431at2759"/>
<evidence type="ECO:0000256" key="5">
    <source>
        <dbReference type="SAM" id="Phobius"/>
    </source>
</evidence>
<dbReference type="Gene3D" id="3.30.420.40">
    <property type="match status" value="1"/>
</dbReference>
<evidence type="ECO:0000256" key="2">
    <source>
        <dbReference type="ARBA" id="ARBA00022801"/>
    </source>
</evidence>
<dbReference type="KEGG" id="tnl:113503203"/>
<dbReference type="FunCoup" id="A0A7E5WJK3">
    <property type="interactions" value="1124"/>
</dbReference>
<evidence type="ECO:0000256" key="1">
    <source>
        <dbReference type="ARBA" id="ARBA00009283"/>
    </source>
</evidence>
<dbReference type="InterPro" id="IPR000407">
    <property type="entry name" value="GDA1_CD39_NTPase"/>
</dbReference>